<proteinExistence type="predicted"/>
<keyword evidence="2" id="KW-1185">Reference proteome</keyword>
<gene>
    <name evidence="1" type="ORF">BDD26_3559</name>
</gene>
<dbReference type="RefSeq" id="WP_147299030.1">
    <property type="nucleotide sequence ID" value="NZ_QTUB01000001.1"/>
</dbReference>
<evidence type="ECO:0000313" key="2">
    <source>
        <dbReference type="Proteomes" id="UP000256294"/>
    </source>
</evidence>
<organism evidence="1 2">
    <name type="scientific">Xenorhabdus cabanillasii</name>
    <dbReference type="NCBI Taxonomy" id="351673"/>
    <lineage>
        <taxon>Bacteria</taxon>
        <taxon>Pseudomonadati</taxon>
        <taxon>Pseudomonadota</taxon>
        <taxon>Gammaproteobacteria</taxon>
        <taxon>Enterobacterales</taxon>
        <taxon>Morganellaceae</taxon>
        <taxon>Xenorhabdus</taxon>
    </lineage>
</organism>
<sequence length="130" mass="15152">MSKGDKISVRCNIFSSKSNANFVVTSNCIFKEDHVNNVYNMLFNKIREDFKTNDVKVSYYLGSEIAFVYKLYESKFEKICNNKHRCYEAIDFIRSEKGTPGYVKGSLNEKTIKFSEKNIEKYTKIIPNVN</sequence>
<dbReference type="AlphaFoldDB" id="A0A3D9UL01"/>
<protein>
    <submittedName>
        <fullName evidence="1">Uncharacterized protein</fullName>
    </submittedName>
</protein>
<accession>A0A3D9UL01</accession>
<name>A0A3D9UL01_9GAMM</name>
<evidence type="ECO:0000313" key="1">
    <source>
        <dbReference type="EMBL" id="REF28620.1"/>
    </source>
</evidence>
<reference evidence="1 2" key="1">
    <citation type="submission" date="2018-08" db="EMBL/GenBank/DDBJ databases">
        <title>Genomic Encyclopedia of Archaeal and Bacterial Type Strains, Phase II (KMG-II): from individual species to whole genera.</title>
        <authorList>
            <person name="Goeker M."/>
        </authorList>
    </citation>
    <scope>NUCLEOTIDE SEQUENCE [LARGE SCALE GENOMIC DNA]</scope>
    <source>
        <strain evidence="1 2">DSM 17905</strain>
    </source>
</reference>
<dbReference type="Proteomes" id="UP000256294">
    <property type="component" value="Unassembled WGS sequence"/>
</dbReference>
<dbReference type="EMBL" id="QTUB01000001">
    <property type="protein sequence ID" value="REF28620.1"/>
    <property type="molecule type" value="Genomic_DNA"/>
</dbReference>
<comment type="caution">
    <text evidence="1">The sequence shown here is derived from an EMBL/GenBank/DDBJ whole genome shotgun (WGS) entry which is preliminary data.</text>
</comment>